<dbReference type="RefSeq" id="WP_055461887.1">
    <property type="nucleotide sequence ID" value="NZ_CYHG01000002.1"/>
</dbReference>
<comment type="similarity">
    <text evidence="5">Belongs to the class-II pyridoxal-phosphate-dependent aminotransferase family. MalY/PatB cystathionine beta-lyase subfamily.</text>
</comment>
<dbReference type="NCBIfam" id="TIGR04350">
    <property type="entry name" value="C_S_lyase_PatB"/>
    <property type="match status" value="1"/>
</dbReference>
<dbReference type="InterPro" id="IPR015421">
    <property type="entry name" value="PyrdxlP-dep_Trfase_major"/>
</dbReference>
<dbReference type="InterPro" id="IPR051798">
    <property type="entry name" value="Class-II_PLP-Dep_Aminotrans"/>
</dbReference>
<dbReference type="GO" id="GO:0047804">
    <property type="term" value="F:cysteine-S-conjugate beta-lyase activity"/>
    <property type="evidence" value="ECO:0007669"/>
    <property type="project" value="UniProtKB-EC"/>
</dbReference>
<evidence type="ECO:0000256" key="4">
    <source>
        <dbReference type="ARBA" id="ARBA00023239"/>
    </source>
</evidence>
<keyword evidence="8" id="KW-1185">Reference proteome</keyword>
<dbReference type="PANTHER" id="PTHR43525">
    <property type="entry name" value="PROTEIN MALY"/>
    <property type="match status" value="1"/>
</dbReference>
<dbReference type="Gene3D" id="3.40.640.10">
    <property type="entry name" value="Type I PLP-dependent aspartate aminotransferase-like (Major domain)"/>
    <property type="match status" value="1"/>
</dbReference>
<dbReference type="STRING" id="1137284.GCA_001418205_00762"/>
<keyword evidence="3" id="KW-0663">Pyridoxal phosphate</keyword>
<dbReference type="Proteomes" id="UP000182769">
    <property type="component" value="Unassembled WGS sequence"/>
</dbReference>
<accession>A0A0K6III5</accession>
<evidence type="ECO:0000256" key="2">
    <source>
        <dbReference type="ARBA" id="ARBA00012224"/>
    </source>
</evidence>
<dbReference type="InterPro" id="IPR004839">
    <property type="entry name" value="Aminotransferase_I/II_large"/>
</dbReference>
<comment type="cofactor">
    <cofactor evidence="1">
        <name>pyridoxal 5'-phosphate</name>
        <dbReference type="ChEBI" id="CHEBI:597326"/>
    </cofactor>
</comment>
<dbReference type="Pfam" id="PF00155">
    <property type="entry name" value="Aminotran_1_2"/>
    <property type="match status" value="1"/>
</dbReference>
<dbReference type="EC" id="4.4.1.13" evidence="2"/>
<dbReference type="Gene3D" id="3.90.1150.10">
    <property type="entry name" value="Aspartate Aminotransferase, domain 1"/>
    <property type="match status" value="1"/>
</dbReference>
<dbReference type="EMBL" id="CYHG01000002">
    <property type="protein sequence ID" value="CUB02919.1"/>
    <property type="molecule type" value="Genomic_DNA"/>
</dbReference>
<reference evidence="8" key="1">
    <citation type="submission" date="2015-08" db="EMBL/GenBank/DDBJ databases">
        <authorList>
            <person name="Varghese N."/>
        </authorList>
    </citation>
    <scope>NUCLEOTIDE SEQUENCE [LARGE SCALE GENOMIC DNA]</scope>
    <source>
        <strain evidence="8">JCM 18476</strain>
    </source>
</reference>
<dbReference type="CDD" id="cd00609">
    <property type="entry name" value="AAT_like"/>
    <property type="match status" value="1"/>
</dbReference>
<gene>
    <name evidence="7" type="ORF">Ga0061065_102257</name>
</gene>
<evidence type="ECO:0000256" key="1">
    <source>
        <dbReference type="ARBA" id="ARBA00001933"/>
    </source>
</evidence>
<keyword evidence="4 7" id="KW-0456">Lyase</keyword>
<proteinExistence type="inferred from homology"/>
<name>A0A0K6III5_9GAMM</name>
<dbReference type="InterPro" id="IPR027619">
    <property type="entry name" value="C-S_lyase_PatB-like"/>
</dbReference>
<evidence type="ECO:0000256" key="3">
    <source>
        <dbReference type="ARBA" id="ARBA00022898"/>
    </source>
</evidence>
<dbReference type="SUPFAM" id="SSF53383">
    <property type="entry name" value="PLP-dependent transferases"/>
    <property type="match status" value="1"/>
</dbReference>
<evidence type="ECO:0000259" key="6">
    <source>
        <dbReference type="Pfam" id="PF00155"/>
    </source>
</evidence>
<dbReference type="PANTHER" id="PTHR43525:SF1">
    <property type="entry name" value="PROTEIN MALY"/>
    <property type="match status" value="1"/>
</dbReference>
<dbReference type="OrthoDB" id="3224382at2"/>
<dbReference type="AlphaFoldDB" id="A0A0K6III5"/>
<organism evidence="7 8">
    <name type="scientific">Marinomonas fungiae</name>
    <dbReference type="NCBI Taxonomy" id="1137284"/>
    <lineage>
        <taxon>Bacteria</taxon>
        <taxon>Pseudomonadati</taxon>
        <taxon>Pseudomonadota</taxon>
        <taxon>Gammaproteobacteria</taxon>
        <taxon>Oceanospirillales</taxon>
        <taxon>Oceanospirillaceae</taxon>
        <taxon>Marinomonas</taxon>
    </lineage>
</organism>
<feature type="domain" description="Aminotransferase class I/classII large" evidence="6">
    <location>
        <begin position="27"/>
        <end position="373"/>
    </location>
</feature>
<dbReference type="InterPro" id="IPR015422">
    <property type="entry name" value="PyrdxlP-dep_Trfase_small"/>
</dbReference>
<dbReference type="InterPro" id="IPR015424">
    <property type="entry name" value="PyrdxlP-dep_Trfase"/>
</dbReference>
<evidence type="ECO:0000313" key="7">
    <source>
        <dbReference type="EMBL" id="CUB02919.1"/>
    </source>
</evidence>
<sequence length="381" mass="42965">MSQASYFDEIIDRIDHNSDKWGKYSSDVIPMWIADMDFDAPKCVKEALSERVNEGVYGYSYAPKSLVQAIQEHCLQRYQWSPSSAHFIHLPGLVCALHLCVRALSEPNDRILVPSPVYYHLTKAPEMSDRKLDRIPFVLKGNRWSVDLDSLEESCKKADASMLLLCNPHNPGATVYTREELLAIHELAQRYDLRVVSDEIHCDLILSAAQHIPFASLNDDAAQRTVTLMAPSKTFNIAGLGYAFAIIANSQLRQRFNHARAGLIPAPNLFALVAAEAAYRHGQIWHQELLQYLRANCAYLRQRISGTRIHMAEHEATYLAWLDIREYHLENPHDFFLEAGVGISDGAGFGAPGFIRLNFGCPRSQLEQAMNRILIALDSQS</sequence>
<dbReference type="GO" id="GO:0030170">
    <property type="term" value="F:pyridoxal phosphate binding"/>
    <property type="evidence" value="ECO:0007669"/>
    <property type="project" value="InterPro"/>
</dbReference>
<evidence type="ECO:0000313" key="8">
    <source>
        <dbReference type="Proteomes" id="UP000182769"/>
    </source>
</evidence>
<protein>
    <recommendedName>
        <fullName evidence="2">cysteine-S-conjugate beta-lyase</fullName>
        <ecNumber evidence="2">4.4.1.13</ecNumber>
    </recommendedName>
</protein>
<evidence type="ECO:0000256" key="5">
    <source>
        <dbReference type="ARBA" id="ARBA00037974"/>
    </source>
</evidence>